<evidence type="ECO:0000259" key="6">
    <source>
        <dbReference type="Pfam" id="PF04335"/>
    </source>
</evidence>
<evidence type="ECO:0000256" key="5">
    <source>
        <dbReference type="SAM" id="Phobius"/>
    </source>
</evidence>
<sequence>MNTQHTDELSLLYQRGRHEWDERMGSVIHQAHVWKLAFFAALAITALSVGGVIYIGSQSKIEPYAVAINNGEVMATGKMSRLPPGQLNALQVKALTGFIENMRNVMVDVSAQKSAIIKAYAMMQNDSPAYLQANAHFKQQSPFARAETELVKVEVLTVLPLSTDTYQAEWKETVTARSGKATYFKRYKATLNTVTHVPTTQAALNTNPLGFFIRTFNDVEVR</sequence>
<reference evidence="7 8" key="1">
    <citation type="submission" date="2018-01" db="EMBL/GenBank/DDBJ databases">
        <title>Whole genome sequencing of Histamine producing bacteria.</title>
        <authorList>
            <person name="Butler K."/>
        </authorList>
    </citation>
    <scope>NUCLEOTIDE SEQUENCE [LARGE SCALE GENOMIC DNA]</scope>
    <source>
        <strain evidence="7 8">JCM 12947</strain>
    </source>
</reference>
<dbReference type="SUPFAM" id="SSF54427">
    <property type="entry name" value="NTF2-like"/>
    <property type="match status" value="1"/>
</dbReference>
<organism evidence="7 8">
    <name type="scientific">Photobacterium frigidiphilum</name>
    <dbReference type="NCBI Taxonomy" id="264736"/>
    <lineage>
        <taxon>Bacteria</taxon>
        <taxon>Pseudomonadati</taxon>
        <taxon>Pseudomonadota</taxon>
        <taxon>Gammaproteobacteria</taxon>
        <taxon>Vibrionales</taxon>
        <taxon>Vibrionaceae</taxon>
        <taxon>Photobacterium</taxon>
    </lineage>
</organism>
<proteinExistence type="predicted"/>
<evidence type="ECO:0000256" key="4">
    <source>
        <dbReference type="ARBA" id="ARBA00023136"/>
    </source>
</evidence>
<keyword evidence="3 5" id="KW-1133">Transmembrane helix</keyword>
<name>A0A2T3J655_9GAMM</name>
<dbReference type="Pfam" id="PF04335">
    <property type="entry name" value="VirB8"/>
    <property type="match status" value="1"/>
</dbReference>
<accession>A0A2T3J655</accession>
<evidence type="ECO:0000313" key="7">
    <source>
        <dbReference type="EMBL" id="PSU42848.1"/>
    </source>
</evidence>
<dbReference type="Gene3D" id="3.10.450.230">
    <property type="entry name" value="VirB8 protein"/>
    <property type="match status" value="1"/>
</dbReference>
<dbReference type="RefSeq" id="WP_107246669.1">
    <property type="nucleotide sequence ID" value="NZ_PYMJ01000063.1"/>
</dbReference>
<feature type="transmembrane region" description="Helical" evidence="5">
    <location>
        <begin position="33"/>
        <end position="55"/>
    </location>
</feature>
<dbReference type="GO" id="GO:0016020">
    <property type="term" value="C:membrane"/>
    <property type="evidence" value="ECO:0007669"/>
    <property type="project" value="UniProtKB-SubCell"/>
</dbReference>
<dbReference type="EMBL" id="PYMJ01000063">
    <property type="protein sequence ID" value="PSU42848.1"/>
    <property type="molecule type" value="Genomic_DNA"/>
</dbReference>
<dbReference type="Proteomes" id="UP000240987">
    <property type="component" value="Unassembled WGS sequence"/>
</dbReference>
<evidence type="ECO:0000256" key="2">
    <source>
        <dbReference type="ARBA" id="ARBA00022692"/>
    </source>
</evidence>
<comment type="subcellular location">
    <subcellularLocation>
        <location evidence="1">Membrane</location>
        <topology evidence="1">Single-pass membrane protein</topology>
    </subcellularLocation>
</comment>
<dbReference type="AlphaFoldDB" id="A0A2T3J655"/>
<evidence type="ECO:0000256" key="1">
    <source>
        <dbReference type="ARBA" id="ARBA00004167"/>
    </source>
</evidence>
<evidence type="ECO:0000313" key="8">
    <source>
        <dbReference type="Proteomes" id="UP000240987"/>
    </source>
</evidence>
<keyword evidence="8" id="KW-1185">Reference proteome</keyword>
<dbReference type="InterPro" id="IPR035658">
    <property type="entry name" value="TrbF"/>
</dbReference>
<dbReference type="OrthoDB" id="9778195at2"/>
<protein>
    <submittedName>
        <fullName evidence="7">Conjugal transfer protein TrbF</fullName>
    </submittedName>
</protein>
<feature type="domain" description="Bacterial virulence protein VirB8" evidence="6">
    <location>
        <begin position="16"/>
        <end position="218"/>
    </location>
</feature>
<keyword evidence="4 5" id="KW-0472">Membrane</keyword>
<gene>
    <name evidence="7" type="ORF">C9J12_28720</name>
</gene>
<dbReference type="InterPro" id="IPR032710">
    <property type="entry name" value="NTF2-like_dom_sf"/>
</dbReference>
<evidence type="ECO:0000256" key="3">
    <source>
        <dbReference type="ARBA" id="ARBA00022989"/>
    </source>
</evidence>
<comment type="caution">
    <text evidence="7">The sequence shown here is derived from an EMBL/GenBank/DDBJ whole genome shotgun (WGS) entry which is preliminary data.</text>
</comment>
<keyword evidence="2 5" id="KW-0812">Transmembrane</keyword>
<dbReference type="CDD" id="cd16425">
    <property type="entry name" value="TrbF"/>
    <property type="match status" value="1"/>
</dbReference>
<dbReference type="InterPro" id="IPR007430">
    <property type="entry name" value="VirB8"/>
</dbReference>